<protein>
    <recommendedName>
        <fullName evidence="9">Glycine transporter domain-containing protein</fullName>
    </recommendedName>
</protein>
<proteinExistence type="inferred from homology"/>
<evidence type="ECO:0000256" key="3">
    <source>
        <dbReference type="ARBA" id="ARBA00022475"/>
    </source>
</evidence>
<dbReference type="Proteomes" id="UP001500665">
    <property type="component" value="Unassembled WGS sequence"/>
</dbReference>
<feature type="transmembrane region" description="Helical" evidence="8">
    <location>
        <begin position="119"/>
        <end position="139"/>
    </location>
</feature>
<keyword evidence="5 8" id="KW-1133">Transmembrane helix</keyword>
<feature type="transmembrane region" description="Helical" evidence="8">
    <location>
        <begin position="70"/>
        <end position="88"/>
    </location>
</feature>
<evidence type="ECO:0000313" key="10">
    <source>
        <dbReference type="EMBL" id="GAA0941784.1"/>
    </source>
</evidence>
<name>A0ABN1QFU0_9ACTN</name>
<feature type="region of interest" description="Disordered" evidence="7">
    <location>
        <begin position="219"/>
        <end position="239"/>
    </location>
</feature>
<gene>
    <name evidence="10" type="ORF">GCM10009550_12380</name>
</gene>
<evidence type="ECO:0000256" key="2">
    <source>
        <dbReference type="ARBA" id="ARBA00008193"/>
    </source>
</evidence>
<dbReference type="PANTHER" id="PTHR30506">
    <property type="entry name" value="INNER MEMBRANE PROTEIN"/>
    <property type="match status" value="1"/>
</dbReference>
<feature type="transmembrane region" description="Helical" evidence="8">
    <location>
        <begin position="177"/>
        <end position="195"/>
    </location>
</feature>
<evidence type="ECO:0000256" key="5">
    <source>
        <dbReference type="ARBA" id="ARBA00022989"/>
    </source>
</evidence>
<evidence type="ECO:0000256" key="4">
    <source>
        <dbReference type="ARBA" id="ARBA00022692"/>
    </source>
</evidence>
<feature type="transmembrane region" description="Helical" evidence="8">
    <location>
        <begin position="12"/>
        <end position="29"/>
    </location>
</feature>
<feature type="domain" description="Glycine transporter" evidence="9">
    <location>
        <begin position="13"/>
        <end position="86"/>
    </location>
</feature>
<evidence type="ECO:0000313" key="11">
    <source>
        <dbReference type="Proteomes" id="UP001500665"/>
    </source>
</evidence>
<feature type="domain" description="Glycine transporter" evidence="9">
    <location>
        <begin position="98"/>
        <end position="170"/>
    </location>
</feature>
<dbReference type="InterPro" id="IPR005115">
    <property type="entry name" value="Gly_transporter"/>
</dbReference>
<dbReference type="PANTHER" id="PTHR30506:SF3">
    <property type="entry name" value="UPF0126 INNER MEMBRANE PROTEIN YADS-RELATED"/>
    <property type="match status" value="1"/>
</dbReference>
<keyword evidence="6 8" id="KW-0472">Membrane</keyword>
<reference evidence="10 11" key="1">
    <citation type="journal article" date="2019" name="Int. J. Syst. Evol. Microbiol.">
        <title>The Global Catalogue of Microorganisms (GCM) 10K type strain sequencing project: providing services to taxonomists for standard genome sequencing and annotation.</title>
        <authorList>
            <consortium name="The Broad Institute Genomics Platform"/>
            <consortium name="The Broad Institute Genome Sequencing Center for Infectious Disease"/>
            <person name="Wu L."/>
            <person name="Ma J."/>
        </authorList>
    </citation>
    <scope>NUCLEOTIDE SEQUENCE [LARGE SCALE GENOMIC DNA]</scope>
    <source>
        <strain evidence="10 11">JCM 10696</strain>
    </source>
</reference>
<keyword evidence="3" id="KW-1003">Cell membrane</keyword>
<dbReference type="EMBL" id="BAAAHH010000003">
    <property type="protein sequence ID" value="GAA0941784.1"/>
    <property type="molecule type" value="Genomic_DNA"/>
</dbReference>
<keyword evidence="11" id="KW-1185">Reference proteome</keyword>
<evidence type="ECO:0000259" key="9">
    <source>
        <dbReference type="Pfam" id="PF03458"/>
    </source>
</evidence>
<evidence type="ECO:0000256" key="1">
    <source>
        <dbReference type="ARBA" id="ARBA00004651"/>
    </source>
</evidence>
<accession>A0ABN1QFU0</accession>
<evidence type="ECO:0000256" key="6">
    <source>
        <dbReference type="ARBA" id="ARBA00023136"/>
    </source>
</evidence>
<sequence length="239" mass="24929">MIVVRIETVTTGLDLAGVFANALLGGAVARRYGLDLFGFVVLGLVSGLGGGMIRDVLLQNGPPVALTNSAYIPTALCGAGLAFVLHISERDWDRVFTVLDAAALSLWATVGAQKAQAVGLGWLPAILLGTITAVGGGACRDLLLQRIPAVLGGNALYATVAVLVAAIQVLGTEFGSPLTGTVLGILAGAVLRVLAAWRGWNLPNAPDWQPRTFLGRLPRPVYRPRRRGPRPRPDDGGAR</sequence>
<comment type="subcellular location">
    <subcellularLocation>
        <location evidence="1">Cell membrane</location>
        <topology evidence="1">Multi-pass membrane protein</topology>
    </subcellularLocation>
</comment>
<organism evidence="10 11">
    <name type="scientific">Actinocorallia libanotica</name>
    <dbReference type="NCBI Taxonomy" id="46162"/>
    <lineage>
        <taxon>Bacteria</taxon>
        <taxon>Bacillati</taxon>
        <taxon>Actinomycetota</taxon>
        <taxon>Actinomycetes</taxon>
        <taxon>Streptosporangiales</taxon>
        <taxon>Thermomonosporaceae</taxon>
        <taxon>Actinocorallia</taxon>
    </lineage>
</organism>
<comment type="caution">
    <text evidence="10">The sequence shown here is derived from an EMBL/GenBank/DDBJ whole genome shotgun (WGS) entry which is preliminary data.</text>
</comment>
<dbReference type="Pfam" id="PF03458">
    <property type="entry name" value="Gly_transporter"/>
    <property type="match status" value="2"/>
</dbReference>
<feature type="transmembrane region" description="Helical" evidence="8">
    <location>
        <begin position="151"/>
        <end position="171"/>
    </location>
</feature>
<evidence type="ECO:0000256" key="8">
    <source>
        <dbReference type="SAM" id="Phobius"/>
    </source>
</evidence>
<comment type="similarity">
    <text evidence="2">Belongs to the UPF0126 family.</text>
</comment>
<keyword evidence="4 8" id="KW-0812">Transmembrane</keyword>
<feature type="transmembrane region" description="Helical" evidence="8">
    <location>
        <begin position="36"/>
        <end position="58"/>
    </location>
</feature>
<evidence type="ECO:0000256" key="7">
    <source>
        <dbReference type="SAM" id="MobiDB-lite"/>
    </source>
</evidence>